<keyword evidence="3" id="KW-0238">DNA-binding</keyword>
<dbReference type="InterPro" id="IPR036388">
    <property type="entry name" value="WH-like_DNA-bd_sf"/>
</dbReference>
<reference evidence="6 7" key="1">
    <citation type="submission" date="2018-11" db="EMBL/GenBank/DDBJ databases">
        <title>Complete Genome Sequence of Vbrio mediterranei 117-T6: a Potential Pathogen Bacteria Isolated from the Conchocelis of Pyropia.</title>
        <authorList>
            <person name="Liu Q."/>
        </authorList>
    </citation>
    <scope>NUCLEOTIDE SEQUENCE [LARGE SCALE GENOMIC DNA]</scope>
    <source>
        <strain evidence="6 7">117-T6</strain>
    </source>
</reference>
<dbReference type="AlphaFoldDB" id="A0A3G4VHA3"/>
<dbReference type="FunFam" id="1.10.10.10:FF:000001">
    <property type="entry name" value="LysR family transcriptional regulator"/>
    <property type="match status" value="1"/>
</dbReference>
<keyword evidence="4" id="KW-0804">Transcription</keyword>
<organism evidence="6 7">
    <name type="scientific">Vibrio mediterranei</name>
    <dbReference type="NCBI Taxonomy" id="689"/>
    <lineage>
        <taxon>Bacteria</taxon>
        <taxon>Pseudomonadati</taxon>
        <taxon>Pseudomonadota</taxon>
        <taxon>Gammaproteobacteria</taxon>
        <taxon>Vibrionales</taxon>
        <taxon>Vibrionaceae</taxon>
        <taxon>Vibrio</taxon>
    </lineage>
</organism>
<dbReference type="GO" id="GO:0043565">
    <property type="term" value="F:sequence-specific DNA binding"/>
    <property type="evidence" value="ECO:0007669"/>
    <property type="project" value="TreeGrafter"/>
</dbReference>
<evidence type="ECO:0000313" key="6">
    <source>
        <dbReference type="EMBL" id="AYV24207.1"/>
    </source>
</evidence>
<dbReference type="RefSeq" id="WP_124941836.1">
    <property type="nucleotide sequence ID" value="NZ_CP033578.1"/>
</dbReference>
<dbReference type="InterPro" id="IPR005119">
    <property type="entry name" value="LysR_subst-bd"/>
</dbReference>
<evidence type="ECO:0000256" key="4">
    <source>
        <dbReference type="ARBA" id="ARBA00023163"/>
    </source>
</evidence>
<dbReference type="PANTHER" id="PTHR30537">
    <property type="entry name" value="HTH-TYPE TRANSCRIPTIONAL REGULATOR"/>
    <property type="match status" value="1"/>
</dbReference>
<keyword evidence="2" id="KW-0805">Transcription regulation</keyword>
<evidence type="ECO:0000256" key="1">
    <source>
        <dbReference type="ARBA" id="ARBA00009437"/>
    </source>
</evidence>
<dbReference type="PROSITE" id="PS50931">
    <property type="entry name" value="HTH_LYSR"/>
    <property type="match status" value="1"/>
</dbReference>
<dbReference type="GO" id="GO:0006351">
    <property type="term" value="P:DNA-templated transcription"/>
    <property type="evidence" value="ECO:0007669"/>
    <property type="project" value="TreeGrafter"/>
</dbReference>
<evidence type="ECO:0000259" key="5">
    <source>
        <dbReference type="PROSITE" id="PS50931"/>
    </source>
</evidence>
<evidence type="ECO:0000256" key="2">
    <source>
        <dbReference type="ARBA" id="ARBA00023015"/>
    </source>
</evidence>
<protein>
    <submittedName>
        <fullName evidence="6">LysR family transcriptional regulator</fullName>
    </submittedName>
</protein>
<evidence type="ECO:0000313" key="7">
    <source>
        <dbReference type="Proteomes" id="UP000279760"/>
    </source>
</evidence>
<dbReference type="FunFam" id="3.40.190.290:FF:000001">
    <property type="entry name" value="Transcriptional regulator, LysR family"/>
    <property type="match status" value="1"/>
</dbReference>
<dbReference type="GO" id="GO:0003700">
    <property type="term" value="F:DNA-binding transcription factor activity"/>
    <property type="evidence" value="ECO:0007669"/>
    <property type="project" value="InterPro"/>
</dbReference>
<dbReference type="CDD" id="cd08422">
    <property type="entry name" value="PBP2_CrgA_like"/>
    <property type="match status" value="1"/>
</dbReference>
<dbReference type="PANTHER" id="PTHR30537:SF5">
    <property type="entry name" value="HTH-TYPE TRANSCRIPTIONAL ACTIVATOR TTDR-RELATED"/>
    <property type="match status" value="1"/>
</dbReference>
<dbReference type="Gene3D" id="3.40.190.290">
    <property type="match status" value="1"/>
</dbReference>
<sequence>MNVEHLKLFVRLAATHNISQAGQELGLSPAVASSYISKLESALGVRLVHRTTRKVSLTEEGVAFLPHAEEVLESIEIARASVGAGNRLPSGVLRVSAPASFGRMHLIPAMQAFMDAHPGLKIDCRLSDSIIDLVEGGFDVAIRNAALKDSTLVARKLTSDTRIVCASPSYLIKHGKPTHPTELLEHDFVCLTGFENWTFETPDGPVSVKPKGEFKADNGEAVRDACVHGLGITVSSAWCCYEYLERGELIPILEDYPLISETAIWAVYPSSRLLAPKVRAFIDFFSDYFGSQPYWELEKR</sequence>
<dbReference type="EMBL" id="CP033578">
    <property type="protein sequence ID" value="AYV24207.1"/>
    <property type="molecule type" value="Genomic_DNA"/>
</dbReference>
<dbReference type="InterPro" id="IPR058163">
    <property type="entry name" value="LysR-type_TF_proteobact-type"/>
</dbReference>
<dbReference type="InterPro" id="IPR000847">
    <property type="entry name" value="LysR_HTH_N"/>
</dbReference>
<feature type="domain" description="HTH lysR-type" evidence="5">
    <location>
        <begin position="1"/>
        <end position="58"/>
    </location>
</feature>
<dbReference type="InterPro" id="IPR036390">
    <property type="entry name" value="WH_DNA-bd_sf"/>
</dbReference>
<dbReference type="SUPFAM" id="SSF46785">
    <property type="entry name" value="Winged helix' DNA-binding domain"/>
    <property type="match status" value="1"/>
</dbReference>
<name>A0A3G4VHA3_9VIBR</name>
<proteinExistence type="inferred from homology"/>
<accession>A0A3G4VHA3</accession>
<dbReference type="Gene3D" id="1.10.10.10">
    <property type="entry name" value="Winged helix-like DNA-binding domain superfamily/Winged helix DNA-binding domain"/>
    <property type="match status" value="1"/>
</dbReference>
<dbReference type="Pfam" id="PF00126">
    <property type="entry name" value="HTH_1"/>
    <property type="match status" value="1"/>
</dbReference>
<dbReference type="SUPFAM" id="SSF53850">
    <property type="entry name" value="Periplasmic binding protein-like II"/>
    <property type="match status" value="1"/>
</dbReference>
<dbReference type="Pfam" id="PF03466">
    <property type="entry name" value="LysR_substrate"/>
    <property type="match status" value="1"/>
</dbReference>
<evidence type="ECO:0000256" key="3">
    <source>
        <dbReference type="ARBA" id="ARBA00023125"/>
    </source>
</evidence>
<gene>
    <name evidence="6" type="ORF">ECB94_23355</name>
</gene>
<dbReference type="Proteomes" id="UP000279760">
    <property type="component" value="Chromosome 2"/>
</dbReference>
<comment type="similarity">
    <text evidence="1">Belongs to the LysR transcriptional regulatory family.</text>
</comment>